<dbReference type="SMART" id="SM00382">
    <property type="entry name" value="AAA"/>
    <property type="match status" value="2"/>
</dbReference>
<dbReference type="CDD" id="cd03250">
    <property type="entry name" value="ABCC_MRP_domain1"/>
    <property type="match status" value="1"/>
</dbReference>
<dbReference type="FunFam" id="1.20.1560.10:FF:000014">
    <property type="entry name" value="Multidrug resistance-associated protein member 4"/>
    <property type="match status" value="1"/>
</dbReference>
<dbReference type="PROSITE" id="PS50893">
    <property type="entry name" value="ABC_TRANSPORTER_2"/>
    <property type="match status" value="2"/>
</dbReference>
<evidence type="ECO:0000256" key="6">
    <source>
        <dbReference type="ARBA" id="ARBA00022840"/>
    </source>
</evidence>
<evidence type="ECO:0000313" key="12">
    <source>
        <dbReference type="EMBL" id="KAJ3656763.1"/>
    </source>
</evidence>
<dbReference type="Pfam" id="PF00005">
    <property type="entry name" value="ABC_tran"/>
    <property type="match status" value="2"/>
</dbReference>
<dbReference type="PANTHER" id="PTHR24223:SF448">
    <property type="entry name" value="FI20146P1-RELATED"/>
    <property type="match status" value="1"/>
</dbReference>
<dbReference type="PANTHER" id="PTHR24223">
    <property type="entry name" value="ATP-BINDING CASSETTE SUB-FAMILY C"/>
    <property type="match status" value="1"/>
</dbReference>
<feature type="transmembrane region" description="Helical" evidence="9">
    <location>
        <begin position="786"/>
        <end position="806"/>
    </location>
</feature>
<evidence type="ECO:0000259" key="10">
    <source>
        <dbReference type="PROSITE" id="PS50893"/>
    </source>
</evidence>
<dbReference type="SUPFAM" id="SSF90123">
    <property type="entry name" value="ABC transporter transmembrane region"/>
    <property type="match status" value="2"/>
</dbReference>
<feature type="transmembrane region" description="Helical" evidence="9">
    <location>
        <begin position="898"/>
        <end position="919"/>
    </location>
</feature>
<keyword evidence="13" id="KW-1185">Reference proteome</keyword>
<dbReference type="FunFam" id="3.40.50.300:FF:000163">
    <property type="entry name" value="Multidrug resistance-associated protein member 4"/>
    <property type="match status" value="1"/>
</dbReference>
<sequence>MEEYKHLHKPSKLQPSERATLLSKLFFCWAPAMFYKSYGKSVTQEYYVPLKNHESDYLGNRFEEEWKTTSPNLWRVIWNIFYLEFIALGLLFVFSEFILKLSQPWLIGKFMSTHTSTSTTALKESSYLYGTLIILANFFSVLVSHFYQLKIQHLGMKIRIGCCSLIYRTALKINKNAAAASNVGTIINLLSNDVNRFDLAAMHLLQLLVAPIETIVIIYFLYATVGATAVAGIVLLFLFVPFQTLTGKLTTTYRQQTASRTDQRIKLMEEILTGIQVIKMFTWEKFFARTVEQARKDEIRQIRKASFIRALNVASMLFMNRSGIFLCILSYALTQREVNATYVFVVSSFYAILRQTVTVYFPFGVQNFCETKVSVRRIREFLTTVDQRQNQITGEEPEEKKHLIVNVDAAGTVGVYLKNVSVKWQPLVHVLKSVTFEVGANDLVVITGVVGSGKSTLLYTILNEVPHSTGSVSVTGTISYSSQEPWLFSGTIRQNIIFGSKFDEHKYRTIIKICQLEKDFSALVDGDGTLVGERGSLLSGGQKSRISLARALYKDADIYLLDDPLAAVDAKVGVKIFNDCILQYLRDKCRIVVTHSSNYLVGAATKIYALDNGTLVNDFSYQKTDIARNEDVTSKNTEQLRTEPKKEKIEQRTGKVSIKVYQKYAEAGGHKIKIILLFILFAVTQTAASGADYFVAFWSDLNGRQNARSVFTLCIYVYVTIIITLVTVSIGRSIFFFQHCMKTSITLHKQMFARISKAPMLFFKTNPTGRILNRFSKDIGLMDETLPLLLMDTFQVAFIVLGSVVLVSVVNAWMLAPTAAAFLVFFVFKSIFLAKTRTIKRLEAEARSPIYNHMHASMQGLVTIRTFNVQTTLQKEFDYHQNLHSSAFYLFMTCNRAFGFWLDMSCVFYTIVVITATMLTDTSAADAGLSITQSINLIGVLQWGIRQWSELENQMITVERVLDYTKVAQEPDSRTRDNFQNWPNNGEIKFQSVSLTYFDKQCPSLDNVNFLIKSKEKIGIVGRTGAGKSSLVSSLFRLYDTHGTILIDNTDVRTVPLDTLRARISIIPQDPILFTGSLRTNIDPYHEFDDSTIWKILEQVELKNAVLELPQHLDTEILQGGSNFSVGQKQLMCLARAILRKNKIIVMDEATANVDSKTERSIHQTIEENFQDCTIITVAHRLSSILKSDRVLVMDDGKVVESDRPDCLMQNSESLFSQLLRENQRTVMYTHAI</sequence>
<keyword evidence="2" id="KW-0813">Transport</keyword>
<evidence type="ECO:0000313" key="13">
    <source>
        <dbReference type="Proteomes" id="UP001168821"/>
    </source>
</evidence>
<dbReference type="CDD" id="cd18580">
    <property type="entry name" value="ABC_6TM_ABCC_D2"/>
    <property type="match status" value="1"/>
</dbReference>
<dbReference type="InterPro" id="IPR011527">
    <property type="entry name" value="ABC1_TM_dom"/>
</dbReference>
<dbReference type="InterPro" id="IPR050173">
    <property type="entry name" value="ABC_transporter_C-like"/>
</dbReference>
<dbReference type="InterPro" id="IPR003439">
    <property type="entry name" value="ABC_transporter-like_ATP-bd"/>
</dbReference>
<dbReference type="GO" id="GO:0005524">
    <property type="term" value="F:ATP binding"/>
    <property type="evidence" value="ECO:0007669"/>
    <property type="project" value="UniProtKB-KW"/>
</dbReference>
<proteinExistence type="predicted"/>
<feature type="transmembrane region" description="Helical" evidence="9">
    <location>
        <begin position="216"/>
        <end position="240"/>
    </location>
</feature>
<evidence type="ECO:0000256" key="3">
    <source>
        <dbReference type="ARBA" id="ARBA00022692"/>
    </source>
</evidence>
<dbReference type="InterPro" id="IPR036640">
    <property type="entry name" value="ABC1_TM_sf"/>
</dbReference>
<organism evidence="12 13">
    <name type="scientific">Zophobas morio</name>
    <dbReference type="NCBI Taxonomy" id="2755281"/>
    <lineage>
        <taxon>Eukaryota</taxon>
        <taxon>Metazoa</taxon>
        <taxon>Ecdysozoa</taxon>
        <taxon>Arthropoda</taxon>
        <taxon>Hexapoda</taxon>
        <taxon>Insecta</taxon>
        <taxon>Pterygota</taxon>
        <taxon>Neoptera</taxon>
        <taxon>Endopterygota</taxon>
        <taxon>Coleoptera</taxon>
        <taxon>Polyphaga</taxon>
        <taxon>Cucujiformia</taxon>
        <taxon>Tenebrionidae</taxon>
        <taxon>Zophobas</taxon>
    </lineage>
</organism>
<dbReference type="InterPro" id="IPR017871">
    <property type="entry name" value="ABC_transporter-like_CS"/>
</dbReference>
<reference evidence="12" key="1">
    <citation type="journal article" date="2023" name="G3 (Bethesda)">
        <title>Whole genome assemblies of Zophobas morio and Tenebrio molitor.</title>
        <authorList>
            <person name="Kaur S."/>
            <person name="Stinson S.A."/>
            <person name="diCenzo G.C."/>
        </authorList>
    </citation>
    <scope>NUCLEOTIDE SEQUENCE</scope>
    <source>
        <strain evidence="12">QUZm001</strain>
    </source>
</reference>
<accession>A0AA38IKF5</accession>
<keyword evidence="6" id="KW-0067">ATP-binding</keyword>
<feature type="domain" description="ABC transmembrane type-1" evidence="11">
    <location>
        <begin position="87"/>
        <end position="358"/>
    </location>
</feature>
<dbReference type="EMBL" id="JALNTZ010000004">
    <property type="protein sequence ID" value="KAJ3656763.1"/>
    <property type="molecule type" value="Genomic_DNA"/>
</dbReference>
<comment type="subcellular location">
    <subcellularLocation>
        <location evidence="1">Membrane</location>
        <topology evidence="1">Multi-pass membrane protein</topology>
    </subcellularLocation>
</comment>
<feature type="domain" description="ABC transporter" evidence="10">
    <location>
        <begin position="988"/>
        <end position="1221"/>
    </location>
</feature>
<evidence type="ECO:0000256" key="8">
    <source>
        <dbReference type="ARBA" id="ARBA00023136"/>
    </source>
</evidence>
<evidence type="ECO:0000256" key="5">
    <source>
        <dbReference type="ARBA" id="ARBA00022741"/>
    </source>
</evidence>
<evidence type="ECO:0000256" key="7">
    <source>
        <dbReference type="ARBA" id="ARBA00022989"/>
    </source>
</evidence>
<feature type="transmembrane region" description="Helical" evidence="9">
    <location>
        <begin position="710"/>
        <end position="735"/>
    </location>
</feature>
<feature type="transmembrane region" description="Helical" evidence="9">
    <location>
        <begin position="340"/>
        <end position="363"/>
    </location>
</feature>
<dbReference type="GO" id="GO:0140359">
    <property type="term" value="F:ABC-type transporter activity"/>
    <property type="evidence" value="ECO:0007669"/>
    <property type="project" value="InterPro"/>
</dbReference>
<dbReference type="SUPFAM" id="SSF52540">
    <property type="entry name" value="P-loop containing nucleoside triphosphate hydrolases"/>
    <property type="match status" value="2"/>
</dbReference>
<dbReference type="AlphaFoldDB" id="A0AA38IKF5"/>
<dbReference type="Gene3D" id="1.20.1560.10">
    <property type="entry name" value="ABC transporter type 1, transmembrane domain"/>
    <property type="match status" value="2"/>
</dbReference>
<dbReference type="PROSITE" id="PS50929">
    <property type="entry name" value="ABC_TM1F"/>
    <property type="match status" value="2"/>
</dbReference>
<dbReference type="GO" id="GO:0016887">
    <property type="term" value="F:ATP hydrolysis activity"/>
    <property type="evidence" value="ECO:0007669"/>
    <property type="project" value="InterPro"/>
</dbReference>
<evidence type="ECO:0000256" key="9">
    <source>
        <dbReference type="SAM" id="Phobius"/>
    </source>
</evidence>
<keyword evidence="5" id="KW-0547">Nucleotide-binding</keyword>
<dbReference type="Proteomes" id="UP001168821">
    <property type="component" value="Unassembled WGS sequence"/>
</dbReference>
<feature type="transmembrane region" description="Helical" evidence="9">
    <location>
        <begin position="127"/>
        <end position="147"/>
    </location>
</feature>
<evidence type="ECO:0000256" key="2">
    <source>
        <dbReference type="ARBA" id="ARBA00022448"/>
    </source>
</evidence>
<dbReference type="Gene3D" id="3.40.50.300">
    <property type="entry name" value="P-loop containing nucleotide triphosphate hydrolases"/>
    <property type="match status" value="2"/>
</dbReference>
<comment type="caution">
    <text evidence="12">The sequence shown here is derived from an EMBL/GenBank/DDBJ whole genome shotgun (WGS) entry which is preliminary data.</text>
</comment>
<dbReference type="CDD" id="cd03244">
    <property type="entry name" value="ABCC_MRP_domain2"/>
    <property type="match status" value="1"/>
</dbReference>
<evidence type="ECO:0000259" key="11">
    <source>
        <dbReference type="PROSITE" id="PS50929"/>
    </source>
</evidence>
<feature type="transmembrane region" description="Helical" evidence="9">
    <location>
        <begin position="310"/>
        <end position="334"/>
    </location>
</feature>
<keyword evidence="3 9" id="KW-0812">Transmembrane</keyword>
<evidence type="ECO:0000256" key="4">
    <source>
        <dbReference type="ARBA" id="ARBA00022737"/>
    </source>
</evidence>
<feature type="transmembrane region" description="Helical" evidence="9">
    <location>
        <begin position="674"/>
        <end position="698"/>
    </location>
</feature>
<name>A0AA38IKF5_9CUCU</name>
<dbReference type="FunFam" id="1.20.1560.10:FF:000026">
    <property type="entry name" value="Multidrug resistance-associated protein lethal(2)03659"/>
    <property type="match status" value="1"/>
</dbReference>
<evidence type="ECO:0008006" key="14">
    <source>
        <dbReference type="Google" id="ProtNLM"/>
    </source>
</evidence>
<dbReference type="Pfam" id="PF00664">
    <property type="entry name" value="ABC_membrane"/>
    <property type="match status" value="2"/>
</dbReference>
<feature type="transmembrane region" description="Helical" evidence="9">
    <location>
        <begin position="76"/>
        <end position="99"/>
    </location>
</feature>
<evidence type="ECO:0000256" key="1">
    <source>
        <dbReference type="ARBA" id="ARBA00004141"/>
    </source>
</evidence>
<dbReference type="FunFam" id="3.40.50.300:FF:000973">
    <property type="entry name" value="Multidrug resistance-associated protein 4"/>
    <property type="match status" value="1"/>
</dbReference>
<feature type="transmembrane region" description="Helical" evidence="9">
    <location>
        <begin position="812"/>
        <end position="832"/>
    </location>
</feature>
<dbReference type="InterPro" id="IPR027417">
    <property type="entry name" value="P-loop_NTPase"/>
</dbReference>
<keyword evidence="7 9" id="KW-1133">Transmembrane helix</keyword>
<dbReference type="PROSITE" id="PS00211">
    <property type="entry name" value="ABC_TRANSPORTER_1"/>
    <property type="match status" value="2"/>
</dbReference>
<feature type="domain" description="ABC transporter" evidence="10">
    <location>
        <begin position="415"/>
        <end position="637"/>
    </location>
</feature>
<feature type="domain" description="ABC transmembrane type-1" evidence="11">
    <location>
        <begin position="675"/>
        <end position="953"/>
    </location>
</feature>
<protein>
    <recommendedName>
        <fullName evidence="14">Multidrug resistance-associated protein lethal(2)03659</fullName>
    </recommendedName>
</protein>
<dbReference type="InterPro" id="IPR044726">
    <property type="entry name" value="ABCC_6TM_D2"/>
</dbReference>
<keyword evidence="8 9" id="KW-0472">Membrane</keyword>
<gene>
    <name evidence="12" type="ORF">Zmor_015812</name>
</gene>
<dbReference type="GO" id="GO:0016020">
    <property type="term" value="C:membrane"/>
    <property type="evidence" value="ECO:0007669"/>
    <property type="project" value="UniProtKB-SubCell"/>
</dbReference>
<keyword evidence="4" id="KW-0677">Repeat</keyword>
<dbReference type="InterPro" id="IPR003593">
    <property type="entry name" value="AAA+_ATPase"/>
</dbReference>